<dbReference type="EMBL" id="AP017372">
    <property type="protein sequence ID" value="BAU57592.2"/>
    <property type="molecule type" value="Genomic_DNA"/>
</dbReference>
<organism evidence="3 4">
    <name type="scientific">Halorhodospira halochloris</name>
    <name type="common">Ectothiorhodospira halochloris</name>
    <dbReference type="NCBI Taxonomy" id="1052"/>
    <lineage>
        <taxon>Bacteria</taxon>
        <taxon>Pseudomonadati</taxon>
        <taxon>Pseudomonadota</taxon>
        <taxon>Gammaproteobacteria</taxon>
        <taxon>Chromatiales</taxon>
        <taxon>Ectothiorhodospiraceae</taxon>
        <taxon>Halorhodospira</taxon>
    </lineage>
</organism>
<accession>A0A0X8X8M9</accession>
<dbReference type="Pfam" id="PF04235">
    <property type="entry name" value="DUF418"/>
    <property type="match status" value="1"/>
</dbReference>
<dbReference type="AlphaFoldDB" id="A0A0X8X8M9"/>
<evidence type="ECO:0000313" key="4">
    <source>
        <dbReference type="Proteomes" id="UP000218890"/>
    </source>
</evidence>
<evidence type="ECO:0000313" key="3">
    <source>
        <dbReference type="EMBL" id="BAU57592.2"/>
    </source>
</evidence>
<feature type="transmembrane region" description="Helical" evidence="1">
    <location>
        <begin position="256"/>
        <end position="273"/>
    </location>
</feature>
<dbReference type="KEGG" id="hhk:HH1059_08980"/>
<protein>
    <submittedName>
        <fullName evidence="3">Inner membrane protein</fullName>
    </submittedName>
</protein>
<feature type="transmembrane region" description="Helical" evidence="1">
    <location>
        <begin position="360"/>
        <end position="380"/>
    </location>
</feature>
<feature type="transmembrane region" description="Helical" evidence="1">
    <location>
        <begin position="21"/>
        <end position="43"/>
    </location>
</feature>
<feature type="transmembrane region" description="Helical" evidence="1">
    <location>
        <begin position="143"/>
        <end position="162"/>
    </location>
</feature>
<dbReference type="PANTHER" id="PTHR30590">
    <property type="entry name" value="INNER MEMBRANE PROTEIN"/>
    <property type="match status" value="1"/>
</dbReference>
<feature type="transmembrane region" description="Helical" evidence="1">
    <location>
        <begin position="293"/>
        <end position="310"/>
    </location>
</feature>
<sequence>MQNSAMNSAQRLGSLDLLRGVAVLGILVVNIQLFAMPVAGVLSPKLVSELQGGDFIVWFVSHVLFEGKFIALFSALFGASIVMLTQIHRSKGLDHWACHWRRMAALGLIGIAHGVLLWMGDILFLYALIGMLAFFFVDRDVRYLLTWGIIIFAVPIVAYVVAGWGISELPVSGFVALASSAPSVHEQVVTAVNAYQGSWMEQLQQRLTEVATRYFVGIPTSLGWLVLGCMLVGMAGYKSGFLTASWSARSYIKTSLWGFVVGITLSIAGVMHREAYDWEILSGFLIADQLNQIAIPFTAIGWAALVMLIYKQGWLQKALWPLVAVGRTALSCYLLQTLLCTAIFYGFGLGLYGELTRVEQLVVVIGVWLALLLAAPLWLYRFRMGPAEWLLRRASS</sequence>
<dbReference type="InterPro" id="IPR052529">
    <property type="entry name" value="Bact_Transport_Assoc"/>
</dbReference>
<proteinExistence type="predicted"/>
<feature type="transmembrane region" description="Helical" evidence="1">
    <location>
        <begin position="322"/>
        <end position="348"/>
    </location>
</feature>
<gene>
    <name evidence="3" type="ORF">HH1059_08980</name>
</gene>
<evidence type="ECO:0000256" key="1">
    <source>
        <dbReference type="SAM" id="Phobius"/>
    </source>
</evidence>
<keyword evidence="4" id="KW-1185">Reference proteome</keyword>
<dbReference type="PANTHER" id="PTHR30590:SF2">
    <property type="entry name" value="INNER MEMBRANE PROTEIN"/>
    <property type="match status" value="1"/>
</dbReference>
<feature type="domain" description="DUF418" evidence="2">
    <location>
        <begin position="237"/>
        <end position="394"/>
    </location>
</feature>
<evidence type="ECO:0000259" key="2">
    <source>
        <dbReference type="Pfam" id="PF04235"/>
    </source>
</evidence>
<dbReference type="InterPro" id="IPR007349">
    <property type="entry name" value="DUF418"/>
</dbReference>
<dbReference type="Proteomes" id="UP000218890">
    <property type="component" value="Chromosome"/>
</dbReference>
<keyword evidence="1" id="KW-0472">Membrane</keyword>
<keyword evidence="1" id="KW-1133">Transmembrane helix</keyword>
<feature type="transmembrane region" description="Helical" evidence="1">
    <location>
        <begin position="105"/>
        <end position="137"/>
    </location>
</feature>
<reference evidence="3" key="1">
    <citation type="submission" date="2016-02" db="EMBL/GenBank/DDBJ databases">
        <title>Halorhodospira halochloris DSM-1059 complete genome, version 2.</title>
        <authorList>
            <person name="Tsukatani Y."/>
        </authorList>
    </citation>
    <scope>NUCLEOTIDE SEQUENCE</scope>
    <source>
        <strain evidence="3">DSM 1059</strain>
    </source>
</reference>
<keyword evidence="1" id="KW-0812">Transmembrane</keyword>
<feature type="transmembrane region" description="Helical" evidence="1">
    <location>
        <begin position="214"/>
        <end position="235"/>
    </location>
</feature>
<name>A0A0X8X8M9_HALHR</name>
<feature type="transmembrane region" description="Helical" evidence="1">
    <location>
        <begin position="55"/>
        <end position="84"/>
    </location>
</feature>